<sequence>MAGKITHFFSSKSGKESQDKEPSNGIQPPAKKVCSNSTASKVYDGTLRVRKFLPKWENDFPWIQFTEGKMFCKYCLEVSEHADKNSSFYKGSDKFRIGVIRAHNKSKQHFRCADVYRARRNPQNPIEQGLRNMECAVQEKLIKLFNTAYFVAKEEMPFSSFKGLCGLQIKNDVELGKTYFNDHACKNFIESSAEILKADLSEKLNNASPRFFSAMADGSTDSGVVEQELLFVRFLDNGLPVNRFLTVQSVKHADADGILHAIGNGFNYASVVNWKDGLVGFGSDGASVMMGRQNGVLKKIKDDVPHLIEMHCVAHRLELAILDAFKGESILTELKDLLQGIYKHYHYSPKALRELNELAQVLELSVLKPVSVLGTRWTPHLHRALKVFLQNFTVIYTHFENTAARGDGASAAMQGRALKTTKQMSDFKQVLFMHFMLDTLDVVSRLSLVMQKDAVTLAEVKDSIERTSLSIQAMVARPGAKLSQFLEVVANGNQFKGVELNRQDGDIATFNLIKQRVIGSMVAYLNTRFANVSTNDVIAAFDIFNTSLWPDSDDELALYGEQELNTLVGHFKLLLERNDFDSELVNQEWQELKVCIKRNHSQLMMLPMWQRIFAEYTERFPNILMLVEIMLVLPLATACCERGFSTLKRIKSDWRSRLGTETLDHLMRISIDGPDLESYNAARALQHWWDKGERQRRPEFQLQRK</sequence>
<feature type="compositionally biased region" description="Basic and acidic residues" evidence="1">
    <location>
        <begin position="13"/>
        <end position="22"/>
    </location>
</feature>
<reference evidence="3" key="1">
    <citation type="journal article" date="2023" name="G3 (Bethesda)">
        <title>Whole genome assembly and annotation of the endangered Caribbean coral Acropora cervicornis.</title>
        <authorList>
            <person name="Selwyn J.D."/>
            <person name="Vollmer S.V."/>
        </authorList>
    </citation>
    <scope>NUCLEOTIDE SEQUENCE</scope>
    <source>
        <strain evidence="3">K2</strain>
    </source>
</reference>
<dbReference type="InterPro" id="IPR008906">
    <property type="entry name" value="HATC_C_dom"/>
</dbReference>
<dbReference type="InterPro" id="IPR057456">
    <property type="entry name" value="Znf_C17orf113"/>
</dbReference>
<dbReference type="EMBL" id="JARQWQ010000031">
    <property type="protein sequence ID" value="KAK2561750.1"/>
    <property type="molecule type" value="Genomic_DNA"/>
</dbReference>
<dbReference type="PANTHER" id="PTHR46880:SF5">
    <property type="entry name" value="DUF4371 DOMAIN-CONTAINING PROTEIN"/>
    <property type="match status" value="1"/>
</dbReference>
<dbReference type="AlphaFoldDB" id="A0AAD9QI78"/>
<evidence type="ECO:0000259" key="2">
    <source>
        <dbReference type="SMART" id="SM00597"/>
    </source>
</evidence>
<organism evidence="3 4">
    <name type="scientific">Acropora cervicornis</name>
    <name type="common">Staghorn coral</name>
    <dbReference type="NCBI Taxonomy" id="6130"/>
    <lineage>
        <taxon>Eukaryota</taxon>
        <taxon>Metazoa</taxon>
        <taxon>Cnidaria</taxon>
        <taxon>Anthozoa</taxon>
        <taxon>Hexacorallia</taxon>
        <taxon>Scleractinia</taxon>
        <taxon>Astrocoeniina</taxon>
        <taxon>Acroporidae</taxon>
        <taxon>Acropora</taxon>
    </lineage>
</organism>
<dbReference type="SUPFAM" id="SSF53098">
    <property type="entry name" value="Ribonuclease H-like"/>
    <property type="match status" value="1"/>
</dbReference>
<feature type="region of interest" description="Disordered" evidence="1">
    <location>
        <begin position="1"/>
        <end position="33"/>
    </location>
</feature>
<comment type="caution">
    <text evidence="3">The sequence shown here is derived from an EMBL/GenBank/DDBJ whole genome shotgun (WGS) entry which is preliminary data.</text>
</comment>
<feature type="domain" description="TTF-type" evidence="2">
    <location>
        <begin position="48"/>
        <end position="128"/>
    </location>
</feature>
<protein>
    <submittedName>
        <fullName evidence="3">Zinc finger protein 862</fullName>
    </submittedName>
</protein>
<dbReference type="InterPro" id="IPR012337">
    <property type="entry name" value="RNaseH-like_sf"/>
</dbReference>
<reference evidence="3" key="2">
    <citation type="journal article" date="2023" name="Science">
        <title>Genomic signatures of disease resistance in endangered staghorn corals.</title>
        <authorList>
            <person name="Vollmer S.V."/>
            <person name="Selwyn J.D."/>
            <person name="Despard B.A."/>
            <person name="Roesel C.L."/>
        </authorList>
    </citation>
    <scope>NUCLEOTIDE SEQUENCE</scope>
    <source>
        <strain evidence="3">K2</strain>
    </source>
</reference>
<evidence type="ECO:0000313" key="3">
    <source>
        <dbReference type="EMBL" id="KAK2561750.1"/>
    </source>
</evidence>
<evidence type="ECO:0000256" key="1">
    <source>
        <dbReference type="SAM" id="MobiDB-lite"/>
    </source>
</evidence>
<dbReference type="SMART" id="SM00597">
    <property type="entry name" value="ZnF_TTF"/>
    <property type="match status" value="1"/>
</dbReference>
<dbReference type="InterPro" id="IPR006580">
    <property type="entry name" value="Znf_TTF"/>
</dbReference>
<proteinExistence type="predicted"/>
<gene>
    <name evidence="3" type="ORF">P5673_015130</name>
</gene>
<dbReference type="Proteomes" id="UP001249851">
    <property type="component" value="Unassembled WGS sequence"/>
</dbReference>
<dbReference type="PANTHER" id="PTHR46880">
    <property type="entry name" value="RAS-ASSOCIATING DOMAIN-CONTAINING PROTEIN"/>
    <property type="match status" value="1"/>
</dbReference>
<name>A0AAD9QI78_ACRCE</name>
<dbReference type="Pfam" id="PF05699">
    <property type="entry name" value="Dimer_Tnp_hAT"/>
    <property type="match status" value="1"/>
</dbReference>
<dbReference type="Pfam" id="PF25431">
    <property type="entry name" value="zf-C17orf113"/>
    <property type="match status" value="1"/>
</dbReference>
<dbReference type="GO" id="GO:0046983">
    <property type="term" value="F:protein dimerization activity"/>
    <property type="evidence" value="ECO:0007669"/>
    <property type="project" value="InterPro"/>
</dbReference>
<accession>A0AAD9QI78</accession>
<evidence type="ECO:0000313" key="4">
    <source>
        <dbReference type="Proteomes" id="UP001249851"/>
    </source>
</evidence>
<keyword evidence="4" id="KW-1185">Reference proteome</keyword>